<evidence type="ECO:0000313" key="2">
    <source>
        <dbReference type="Proteomes" id="UP000077266"/>
    </source>
</evidence>
<name>A0A165CJ64_EXIGL</name>
<dbReference type="AlphaFoldDB" id="A0A165CJ64"/>
<proteinExistence type="predicted"/>
<evidence type="ECO:0000313" key="1">
    <source>
        <dbReference type="EMBL" id="KZV82565.1"/>
    </source>
</evidence>
<gene>
    <name evidence="1" type="ORF">EXIGLDRAFT_778402</name>
</gene>
<keyword evidence="2" id="KW-1185">Reference proteome</keyword>
<organism evidence="1 2">
    <name type="scientific">Exidia glandulosa HHB12029</name>
    <dbReference type="NCBI Taxonomy" id="1314781"/>
    <lineage>
        <taxon>Eukaryota</taxon>
        <taxon>Fungi</taxon>
        <taxon>Dikarya</taxon>
        <taxon>Basidiomycota</taxon>
        <taxon>Agaricomycotina</taxon>
        <taxon>Agaricomycetes</taxon>
        <taxon>Auriculariales</taxon>
        <taxon>Exidiaceae</taxon>
        <taxon>Exidia</taxon>
    </lineage>
</organism>
<sequence length="160" mass="18483">MTQSPVFSEIWQLLPDVVHGYYQTWPNYLTIFRSEADVSAFVTRTVLEPCYLMINQLVSAWYKIKGFRTAVPFIELSEQRYFTGMSKDDSGGKRQMYLDHVFVIKRQAKDTIALVVEDKAAGLVDIKDLKHFDNGGRGQVLKAMTSRCENMVYHLAQKYK</sequence>
<dbReference type="InParanoid" id="A0A165CJ64"/>
<dbReference type="Proteomes" id="UP000077266">
    <property type="component" value="Unassembled WGS sequence"/>
</dbReference>
<accession>A0A165CJ64</accession>
<dbReference type="EMBL" id="KV426315">
    <property type="protein sequence ID" value="KZV82565.1"/>
    <property type="molecule type" value="Genomic_DNA"/>
</dbReference>
<reference evidence="1 2" key="1">
    <citation type="journal article" date="2016" name="Mol. Biol. Evol.">
        <title>Comparative Genomics of Early-Diverging Mushroom-Forming Fungi Provides Insights into the Origins of Lignocellulose Decay Capabilities.</title>
        <authorList>
            <person name="Nagy L.G."/>
            <person name="Riley R."/>
            <person name="Tritt A."/>
            <person name="Adam C."/>
            <person name="Daum C."/>
            <person name="Floudas D."/>
            <person name="Sun H."/>
            <person name="Yadav J.S."/>
            <person name="Pangilinan J."/>
            <person name="Larsson K.H."/>
            <person name="Matsuura K."/>
            <person name="Barry K."/>
            <person name="Labutti K."/>
            <person name="Kuo R."/>
            <person name="Ohm R.A."/>
            <person name="Bhattacharya S.S."/>
            <person name="Shirouzu T."/>
            <person name="Yoshinaga Y."/>
            <person name="Martin F.M."/>
            <person name="Grigoriev I.V."/>
            <person name="Hibbett D.S."/>
        </authorList>
    </citation>
    <scope>NUCLEOTIDE SEQUENCE [LARGE SCALE GENOMIC DNA]</scope>
    <source>
        <strain evidence="1 2">HHB12029</strain>
    </source>
</reference>
<protein>
    <submittedName>
        <fullName evidence="1">Uncharacterized protein</fullName>
    </submittedName>
</protein>